<evidence type="ECO:0000256" key="1">
    <source>
        <dbReference type="SAM" id="MobiDB-lite"/>
    </source>
</evidence>
<sequence>MSAPIAARMRSTSSPTSSALADTFTAASAPRDVATDSRCSSTSTITMRGAPKARAASSVTRPMGPAPMMSTPFSGPTSARRHACTPTLRGSHMAPSSRLTLSGSLKHRSPGCTIWLASEPWTGGVAKNFMSSHRL</sequence>
<dbReference type="EMBL" id="GBRH01202906">
    <property type="protein sequence ID" value="JAD94989.1"/>
    <property type="molecule type" value="Transcribed_RNA"/>
</dbReference>
<dbReference type="AlphaFoldDB" id="A0A0A9E2G7"/>
<protein>
    <submittedName>
        <fullName evidence="2">Sdh1</fullName>
    </submittedName>
</protein>
<reference evidence="2" key="2">
    <citation type="journal article" date="2015" name="Data Brief">
        <title>Shoot transcriptome of the giant reed, Arundo donax.</title>
        <authorList>
            <person name="Barrero R.A."/>
            <person name="Guerrero F.D."/>
            <person name="Moolhuijzen P."/>
            <person name="Goolsby J.A."/>
            <person name="Tidwell J."/>
            <person name="Bellgard S.E."/>
            <person name="Bellgard M.I."/>
        </authorList>
    </citation>
    <scope>NUCLEOTIDE SEQUENCE</scope>
    <source>
        <tissue evidence="2">Shoot tissue taken approximately 20 cm above the soil surface</tissue>
    </source>
</reference>
<proteinExistence type="predicted"/>
<accession>A0A0A9E2G7</accession>
<feature type="compositionally biased region" description="Polar residues" evidence="1">
    <location>
        <begin position="37"/>
        <end position="46"/>
    </location>
</feature>
<organism evidence="2">
    <name type="scientific">Arundo donax</name>
    <name type="common">Giant reed</name>
    <name type="synonym">Donax arundinaceus</name>
    <dbReference type="NCBI Taxonomy" id="35708"/>
    <lineage>
        <taxon>Eukaryota</taxon>
        <taxon>Viridiplantae</taxon>
        <taxon>Streptophyta</taxon>
        <taxon>Embryophyta</taxon>
        <taxon>Tracheophyta</taxon>
        <taxon>Spermatophyta</taxon>
        <taxon>Magnoliopsida</taxon>
        <taxon>Liliopsida</taxon>
        <taxon>Poales</taxon>
        <taxon>Poaceae</taxon>
        <taxon>PACMAD clade</taxon>
        <taxon>Arundinoideae</taxon>
        <taxon>Arundineae</taxon>
        <taxon>Arundo</taxon>
    </lineage>
</organism>
<feature type="region of interest" description="Disordered" evidence="1">
    <location>
        <begin position="25"/>
        <end position="98"/>
    </location>
</feature>
<evidence type="ECO:0000313" key="2">
    <source>
        <dbReference type="EMBL" id="JAD94989.1"/>
    </source>
</evidence>
<name>A0A0A9E2G7_ARUDO</name>
<reference evidence="2" key="1">
    <citation type="submission" date="2014-09" db="EMBL/GenBank/DDBJ databases">
        <authorList>
            <person name="Magalhaes I.L.F."/>
            <person name="Oliveira U."/>
            <person name="Santos F.R."/>
            <person name="Vidigal T.H.D.A."/>
            <person name="Brescovit A.D."/>
            <person name="Santos A.J."/>
        </authorList>
    </citation>
    <scope>NUCLEOTIDE SEQUENCE</scope>
    <source>
        <tissue evidence="2">Shoot tissue taken approximately 20 cm above the soil surface</tissue>
    </source>
</reference>